<keyword evidence="3" id="KW-1185">Reference proteome</keyword>
<dbReference type="SUPFAM" id="SSF101152">
    <property type="entry name" value="Mob1/phocein"/>
    <property type="match status" value="1"/>
</dbReference>
<dbReference type="PANTHER" id="PTHR22599">
    <property type="entry name" value="MPS ONE BINDER KINASE ACTIVATOR-LIKE MOB"/>
    <property type="match status" value="1"/>
</dbReference>
<organism evidence="2 3">
    <name type="scientific">Serendipita vermifera MAFF 305830</name>
    <dbReference type="NCBI Taxonomy" id="933852"/>
    <lineage>
        <taxon>Eukaryota</taxon>
        <taxon>Fungi</taxon>
        <taxon>Dikarya</taxon>
        <taxon>Basidiomycota</taxon>
        <taxon>Agaricomycotina</taxon>
        <taxon>Agaricomycetes</taxon>
        <taxon>Sebacinales</taxon>
        <taxon>Serendipitaceae</taxon>
        <taxon>Serendipita</taxon>
    </lineage>
</organism>
<accession>A0A0C3BBL0</accession>
<dbReference type="HOGENOM" id="CLU_038321_2_0_1"/>
<gene>
    <name evidence="2" type="ORF">M408DRAFT_329284</name>
</gene>
<dbReference type="EMBL" id="KN824291">
    <property type="protein sequence ID" value="KIM28851.1"/>
    <property type="molecule type" value="Genomic_DNA"/>
</dbReference>
<dbReference type="Proteomes" id="UP000054097">
    <property type="component" value="Unassembled WGS sequence"/>
</dbReference>
<keyword evidence="1" id="KW-0479">Metal-binding</keyword>
<protein>
    <recommendedName>
        <fullName evidence="4">Maintenance of ploidy protein mob2</fullName>
    </recommendedName>
</protein>
<dbReference type="STRING" id="933852.A0A0C3BBL0"/>
<dbReference type="OrthoDB" id="8170117at2759"/>
<feature type="binding site" evidence="1">
    <location>
        <position position="70"/>
    </location>
    <ligand>
        <name>Zn(2+)</name>
        <dbReference type="ChEBI" id="CHEBI:29105"/>
    </ligand>
</feature>
<dbReference type="Gene3D" id="1.20.140.30">
    <property type="entry name" value="MOB kinase activator"/>
    <property type="match status" value="1"/>
</dbReference>
<feature type="binding site" evidence="1">
    <location>
        <position position="150"/>
    </location>
    <ligand>
        <name>Zn(2+)</name>
        <dbReference type="ChEBI" id="CHEBI:29105"/>
    </ligand>
</feature>
<evidence type="ECO:0008006" key="4">
    <source>
        <dbReference type="Google" id="ProtNLM"/>
    </source>
</evidence>
<proteinExistence type="predicted"/>
<dbReference type="SMART" id="SM01388">
    <property type="entry name" value="Mob1_phocein"/>
    <property type="match status" value="1"/>
</dbReference>
<dbReference type="InterPro" id="IPR036703">
    <property type="entry name" value="MOB_kinase_act_sf"/>
</dbReference>
<dbReference type="Pfam" id="PF03637">
    <property type="entry name" value="Mob1_phocein"/>
    <property type="match status" value="1"/>
</dbReference>
<feature type="binding site" evidence="1">
    <location>
        <position position="155"/>
    </location>
    <ligand>
        <name>Zn(2+)</name>
        <dbReference type="ChEBI" id="CHEBI:29105"/>
    </ligand>
</feature>
<evidence type="ECO:0000313" key="3">
    <source>
        <dbReference type="Proteomes" id="UP000054097"/>
    </source>
</evidence>
<reference evidence="2 3" key="1">
    <citation type="submission" date="2014-04" db="EMBL/GenBank/DDBJ databases">
        <authorList>
            <consortium name="DOE Joint Genome Institute"/>
            <person name="Kuo A."/>
            <person name="Zuccaro A."/>
            <person name="Kohler A."/>
            <person name="Nagy L.G."/>
            <person name="Floudas D."/>
            <person name="Copeland A."/>
            <person name="Barry K.W."/>
            <person name="Cichocki N."/>
            <person name="Veneault-Fourrey C."/>
            <person name="LaButti K."/>
            <person name="Lindquist E.A."/>
            <person name="Lipzen A."/>
            <person name="Lundell T."/>
            <person name="Morin E."/>
            <person name="Murat C."/>
            <person name="Sun H."/>
            <person name="Tunlid A."/>
            <person name="Henrissat B."/>
            <person name="Grigoriev I.V."/>
            <person name="Hibbett D.S."/>
            <person name="Martin F."/>
            <person name="Nordberg H.P."/>
            <person name="Cantor M.N."/>
            <person name="Hua S.X."/>
        </authorList>
    </citation>
    <scope>NUCLEOTIDE SEQUENCE [LARGE SCALE GENOMIC DNA]</scope>
    <source>
        <strain evidence="2 3">MAFF 305830</strain>
    </source>
</reference>
<keyword evidence="1" id="KW-0862">Zinc</keyword>
<dbReference type="InterPro" id="IPR005301">
    <property type="entry name" value="MOB_kinase_act_fam"/>
</dbReference>
<evidence type="ECO:0000313" key="2">
    <source>
        <dbReference type="EMBL" id="KIM28851.1"/>
    </source>
</evidence>
<dbReference type="AlphaFoldDB" id="A0A0C3BBL0"/>
<evidence type="ECO:0000256" key="1">
    <source>
        <dbReference type="PIRSR" id="PIRSR605301-1"/>
    </source>
</evidence>
<reference evidence="3" key="2">
    <citation type="submission" date="2015-01" db="EMBL/GenBank/DDBJ databases">
        <title>Evolutionary Origins and Diversification of the Mycorrhizal Mutualists.</title>
        <authorList>
            <consortium name="DOE Joint Genome Institute"/>
            <consortium name="Mycorrhizal Genomics Consortium"/>
            <person name="Kohler A."/>
            <person name="Kuo A."/>
            <person name="Nagy L.G."/>
            <person name="Floudas D."/>
            <person name="Copeland A."/>
            <person name="Barry K.W."/>
            <person name="Cichocki N."/>
            <person name="Veneault-Fourrey C."/>
            <person name="LaButti K."/>
            <person name="Lindquist E.A."/>
            <person name="Lipzen A."/>
            <person name="Lundell T."/>
            <person name="Morin E."/>
            <person name="Murat C."/>
            <person name="Riley R."/>
            <person name="Ohm R."/>
            <person name="Sun H."/>
            <person name="Tunlid A."/>
            <person name="Henrissat B."/>
            <person name="Grigoriev I.V."/>
            <person name="Hibbett D.S."/>
            <person name="Martin F."/>
        </authorList>
    </citation>
    <scope>NUCLEOTIDE SEQUENCE [LARGE SCALE GENOMIC DNA]</scope>
    <source>
        <strain evidence="3">MAFF 305830</strain>
    </source>
</reference>
<sequence>MQNQIGTQDAAKQSRLYLYRPFVNAALVNGNFKTIVMLPKFVAVNEWVAINVYDFFTNVNSFYGVLSEFCTSQTCPRMNIGPGRDCLWIDQNRKQLPLAAPTYIDYVMSWVQSLVENEEVFPTKSGRDFLPNFPSQIKLVYRLLLHVFAHIYHAHFQTVLHLKSEGHLNSLFAHFLSFGREFGLLDSKDLKGGVPSSSAAGTGPVAIGDLWEKWKELGILE</sequence>
<name>A0A0C3BBL0_SERVB</name>
<feature type="binding site" evidence="1">
    <location>
        <position position="75"/>
    </location>
    <ligand>
        <name>Zn(2+)</name>
        <dbReference type="ChEBI" id="CHEBI:29105"/>
    </ligand>
</feature>